<organism evidence="1 2">
    <name type="scientific">Nannocystis punicea</name>
    <dbReference type="NCBI Taxonomy" id="2995304"/>
    <lineage>
        <taxon>Bacteria</taxon>
        <taxon>Pseudomonadati</taxon>
        <taxon>Myxococcota</taxon>
        <taxon>Polyangia</taxon>
        <taxon>Nannocystales</taxon>
        <taxon>Nannocystaceae</taxon>
        <taxon>Nannocystis</taxon>
    </lineage>
</organism>
<reference evidence="1" key="1">
    <citation type="submission" date="2022-11" db="EMBL/GenBank/DDBJ databases">
        <title>Minimal conservation of predation-associated metabolite biosynthetic gene clusters underscores biosynthetic potential of Myxococcota including descriptions for ten novel species: Archangium lansinium sp. nov., Myxococcus landrumus sp. nov., Nannocystis bai.</title>
        <authorList>
            <person name="Ahearne A."/>
            <person name="Stevens C."/>
            <person name="Dowd S."/>
        </authorList>
    </citation>
    <scope>NUCLEOTIDE SEQUENCE</scope>
    <source>
        <strain evidence="1">Fl3</strain>
    </source>
</reference>
<dbReference type="EMBL" id="CP114040">
    <property type="protein sequence ID" value="WAS96641.1"/>
    <property type="molecule type" value="Genomic_DNA"/>
</dbReference>
<dbReference type="Proteomes" id="UP001164459">
    <property type="component" value="Chromosome"/>
</dbReference>
<dbReference type="RefSeq" id="WP_269039007.1">
    <property type="nucleotide sequence ID" value="NZ_CP114040.1"/>
</dbReference>
<proteinExistence type="predicted"/>
<keyword evidence="2" id="KW-1185">Reference proteome</keyword>
<evidence type="ECO:0000313" key="2">
    <source>
        <dbReference type="Proteomes" id="UP001164459"/>
    </source>
</evidence>
<accession>A0ABY7HBI8</accession>
<name>A0ABY7HBI8_9BACT</name>
<evidence type="ECO:0000313" key="1">
    <source>
        <dbReference type="EMBL" id="WAS96641.1"/>
    </source>
</evidence>
<gene>
    <name evidence="1" type="ORF">O0S08_10845</name>
</gene>
<sequence>MSTPPGASISWSPAGGDRVSVILAEVVGSLTLAAAYPADDLRVAAIGDR</sequence>
<protein>
    <submittedName>
        <fullName evidence="1">Uncharacterized protein</fullName>
    </submittedName>
</protein>